<dbReference type="Pfam" id="PF04392">
    <property type="entry name" value="ABC_sub_bind"/>
    <property type="match status" value="1"/>
</dbReference>
<keyword evidence="2" id="KW-1185">Reference proteome</keyword>
<comment type="caution">
    <text evidence="1">The sequence shown here is derived from an EMBL/GenBank/DDBJ whole genome shotgun (WGS) entry which is preliminary data.</text>
</comment>
<dbReference type="STRING" id="1000565.METUNv1_02488"/>
<dbReference type="Gene3D" id="3.40.50.2300">
    <property type="match status" value="1"/>
</dbReference>
<sequence length="285" mass="30592">MARAASVLVLLSESGGAYGEFSEALKNERTARGGFALTVMTRAEFGPADLGGHDAVVAVGAGALRALAQIDAPVPVLSVLVPQSAFEALNNGDNARRWTAIHIDQPFSRQIELIRLALPEARRIGTLVDAAHPERLQPLRAALSGTALQLSAGSFTGEAALFGALSQVLEKSDVFLAMPDPQVHNAGTVRNLLLTSFRARVPVVGFSAAYVRAGAVMSLYSTPEQIARQTADALAGWMRERSWPSPRHPKHFTVSVNPHVARSLGLRIDDGDVLRDRLIRQERQP</sequence>
<dbReference type="InterPro" id="IPR007487">
    <property type="entry name" value="ABC_transpt-TYRBP-like"/>
</dbReference>
<evidence type="ECO:0000313" key="1">
    <source>
        <dbReference type="EMBL" id="EGK71102.1"/>
    </source>
</evidence>
<accession>F5RDX1</accession>
<reference evidence="1 2" key="1">
    <citation type="journal article" date="2011" name="J. Bacteriol.">
        <title>Genome sequence of Methyloversatilis universalis FAM5T, a methylotrophic representative of the order Rhodocyclales.</title>
        <authorList>
            <person name="Kittichotirat W."/>
            <person name="Good N.M."/>
            <person name="Hall R."/>
            <person name="Bringel F."/>
            <person name="Lajus A."/>
            <person name="Medigue C."/>
            <person name="Smalley N.E."/>
            <person name="Beck D."/>
            <person name="Bumgarner R."/>
            <person name="Vuilleumier S."/>
            <person name="Kalyuzhnaya M.G."/>
        </authorList>
    </citation>
    <scope>NUCLEOTIDE SEQUENCE [LARGE SCALE GENOMIC DNA]</scope>
    <source>
        <strain evidence="2">ATCC BAA-1314 / JCM 13912 / FAM5</strain>
    </source>
</reference>
<dbReference type="eggNOG" id="COG2984">
    <property type="taxonomic scope" value="Bacteria"/>
</dbReference>
<dbReference type="AlphaFoldDB" id="F5RDX1"/>
<organism evidence="1 2">
    <name type="scientific">Methyloversatilis universalis (strain ATCC BAA-1314 / DSM 25237 / JCM 13912 / CCUG 52030 / FAM5)</name>
    <dbReference type="NCBI Taxonomy" id="1000565"/>
    <lineage>
        <taxon>Bacteria</taxon>
        <taxon>Pseudomonadati</taxon>
        <taxon>Pseudomonadota</taxon>
        <taxon>Betaproteobacteria</taxon>
        <taxon>Nitrosomonadales</taxon>
        <taxon>Sterolibacteriaceae</taxon>
        <taxon>Methyloversatilis</taxon>
    </lineage>
</organism>
<dbReference type="EMBL" id="AFHG01000052">
    <property type="protein sequence ID" value="EGK71102.1"/>
    <property type="molecule type" value="Genomic_DNA"/>
</dbReference>
<dbReference type="PANTHER" id="PTHR35271:SF1">
    <property type="entry name" value="ABC TRANSPORTER, SUBSTRATE-BINDING LIPOPROTEIN"/>
    <property type="match status" value="1"/>
</dbReference>
<evidence type="ECO:0000313" key="2">
    <source>
        <dbReference type="Proteomes" id="UP000005019"/>
    </source>
</evidence>
<proteinExistence type="predicted"/>
<evidence type="ECO:0008006" key="3">
    <source>
        <dbReference type="Google" id="ProtNLM"/>
    </source>
</evidence>
<dbReference type="Proteomes" id="UP000005019">
    <property type="component" value="Unassembled WGS sequence"/>
</dbReference>
<name>F5RDX1_METUF</name>
<gene>
    <name evidence="1" type="ORF">METUNv1_02488</name>
</gene>
<dbReference type="PANTHER" id="PTHR35271">
    <property type="entry name" value="ABC TRANSPORTER, SUBSTRATE-BINDING LIPOPROTEIN-RELATED"/>
    <property type="match status" value="1"/>
</dbReference>
<protein>
    <recommendedName>
        <fullName evidence="3">ABC transporter substrate-binding protein</fullName>
    </recommendedName>
</protein>